<comment type="subcellular location">
    <subcellularLocation>
        <location evidence="8">Cytoplasm</location>
    </subcellularLocation>
</comment>
<feature type="binding site" evidence="8">
    <location>
        <begin position="76"/>
        <end position="77"/>
    </location>
    <ligand>
        <name>substrate</name>
    </ligand>
</feature>
<dbReference type="EC" id="5.1.1.7" evidence="3 8"/>
<dbReference type="GO" id="GO:0008837">
    <property type="term" value="F:diaminopimelate epimerase activity"/>
    <property type="evidence" value="ECO:0007669"/>
    <property type="project" value="UniProtKB-UniRule"/>
</dbReference>
<dbReference type="Proteomes" id="UP000005868">
    <property type="component" value="Chromosome"/>
</dbReference>
<organism evidence="10 11">
    <name type="scientific">Thermovirga lienii (strain ATCC BAA-1197 / DSM 17291 / Cas60314)</name>
    <dbReference type="NCBI Taxonomy" id="580340"/>
    <lineage>
        <taxon>Bacteria</taxon>
        <taxon>Thermotogati</taxon>
        <taxon>Synergistota</taxon>
        <taxon>Synergistia</taxon>
        <taxon>Synergistales</taxon>
        <taxon>Thermovirgaceae</taxon>
        <taxon>Thermovirga</taxon>
    </lineage>
</organism>
<dbReference type="HOGENOM" id="CLU_053306_3_2_0"/>
<evidence type="ECO:0000313" key="11">
    <source>
        <dbReference type="Proteomes" id="UP000005868"/>
    </source>
</evidence>
<dbReference type="EMBL" id="CP003096">
    <property type="protein sequence ID" value="AER67381.1"/>
    <property type="molecule type" value="Genomic_DNA"/>
</dbReference>
<feature type="active site" evidence="9">
    <location>
        <position position="75"/>
    </location>
</feature>
<dbReference type="KEGG" id="tli:Tlie_1659"/>
<evidence type="ECO:0000256" key="6">
    <source>
        <dbReference type="ARBA" id="ARBA00023235"/>
    </source>
</evidence>
<dbReference type="eggNOG" id="COG0253">
    <property type="taxonomic scope" value="Bacteria"/>
</dbReference>
<dbReference type="STRING" id="580340.Tlie_1659"/>
<evidence type="ECO:0000256" key="9">
    <source>
        <dbReference type="PROSITE-ProRule" id="PRU10125"/>
    </source>
</evidence>
<dbReference type="Pfam" id="PF01678">
    <property type="entry name" value="DAP_epimerase"/>
    <property type="match status" value="2"/>
</dbReference>
<dbReference type="UniPathway" id="UPA00034">
    <property type="reaction ID" value="UER00025"/>
</dbReference>
<feature type="binding site" evidence="8">
    <location>
        <begin position="213"/>
        <end position="214"/>
    </location>
    <ligand>
        <name>substrate</name>
    </ligand>
</feature>
<dbReference type="GO" id="GO:0005829">
    <property type="term" value="C:cytosol"/>
    <property type="evidence" value="ECO:0007669"/>
    <property type="project" value="TreeGrafter"/>
</dbReference>
<sequence>MELKFSKMNGNGNDFIVINNMDLSVDPAYMGSLARQLCKRRFSIGADGLISIEPSKDAHFTMHLVNSDGSLAEMCGNGARCAALYAFKMGIAPRNMTFSTPAGNIEASITPNGVSISMGRLSLEGVTQEQSMTVEGQNIVYWHLTVGVPHTVIFLPTSAPQSKEALRELSIAIQGDIKRFPHSTNVNYVKLYKDSLHTLTFERGVGDFTLSCGTGSIASAVVAWLRGMVKPPVKVQNPGGVNLVHFKEIQKNLLKVSLEGPAEFSFEGVVTIE</sequence>
<dbReference type="GO" id="GO:0009089">
    <property type="term" value="P:lysine biosynthetic process via diaminopimelate"/>
    <property type="evidence" value="ECO:0007669"/>
    <property type="project" value="UniProtKB-UniRule"/>
</dbReference>
<keyword evidence="11" id="KW-1185">Reference proteome</keyword>
<dbReference type="InterPro" id="IPR001653">
    <property type="entry name" value="DAP_epimerase_DapF"/>
</dbReference>
<comment type="function">
    <text evidence="8">Catalyzes the stereoinversion of LL-2,6-diaminopimelate (L,L-DAP) to meso-diaminopimelate (meso-DAP), a precursor of L-lysine and an essential component of the bacterial peptidoglycan.</text>
</comment>
<dbReference type="OrthoDB" id="9805408at2"/>
<dbReference type="HAMAP" id="MF_00197">
    <property type="entry name" value="DAP_epimerase"/>
    <property type="match status" value="1"/>
</dbReference>
<comment type="pathway">
    <text evidence="1 8">Amino-acid biosynthesis; L-lysine biosynthesis via DAP pathway; DL-2,6-diaminopimelate from LL-2,6-diaminopimelate: step 1/1.</text>
</comment>
<dbReference type="SUPFAM" id="SSF54506">
    <property type="entry name" value="Diaminopimelate epimerase-like"/>
    <property type="match status" value="2"/>
</dbReference>
<comment type="similarity">
    <text evidence="2 8">Belongs to the diaminopimelate epimerase family.</text>
</comment>
<accession>G7V850</accession>
<reference evidence="10 11" key="2">
    <citation type="journal article" date="2012" name="Stand. Genomic Sci.">
        <title>Genome sequence of the moderately thermophilic, amino-acid-degrading and sulfur-reducing bacterium Thermovirga lienii type strain (Cas60314(T)).</title>
        <authorList>
            <person name="Goker M."/>
            <person name="Saunders E."/>
            <person name="Lapidus A."/>
            <person name="Nolan M."/>
            <person name="Lucas S."/>
            <person name="Hammon N."/>
            <person name="Deshpande S."/>
            <person name="Cheng J.F."/>
            <person name="Han C."/>
            <person name="Tapia R."/>
            <person name="Goodwin L.A."/>
            <person name="Pitluck S."/>
            <person name="Liolios K."/>
            <person name="Mavromatis K."/>
            <person name="Pagani I."/>
            <person name="Ivanova N."/>
            <person name="Mikhailova N."/>
            <person name="Pati A."/>
            <person name="Chen A."/>
            <person name="Palaniappan K."/>
            <person name="Land M."/>
            <person name="Chang Y.J."/>
            <person name="Jeffries C.D."/>
            <person name="Brambilla E.M."/>
            <person name="Rohde M."/>
            <person name="Spring S."/>
            <person name="Detter J.C."/>
            <person name="Woyke T."/>
            <person name="Bristow J."/>
            <person name="Eisen J.A."/>
            <person name="Markowitz V."/>
            <person name="Hugenholtz P."/>
            <person name="Kyrpides N.C."/>
            <person name="Klenk H.P."/>
        </authorList>
    </citation>
    <scope>NUCLEOTIDE SEQUENCE [LARGE SCALE GENOMIC DNA]</scope>
    <source>
        <strain evidence="11">ATCC BAA-1197 / DSM 17291 / Cas60314</strain>
    </source>
</reference>
<evidence type="ECO:0000256" key="2">
    <source>
        <dbReference type="ARBA" id="ARBA00010219"/>
    </source>
</evidence>
<evidence type="ECO:0000256" key="5">
    <source>
        <dbReference type="ARBA" id="ARBA00023154"/>
    </source>
</evidence>
<dbReference type="NCBIfam" id="TIGR00652">
    <property type="entry name" value="DapF"/>
    <property type="match status" value="1"/>
</dbReference>
<evidence type="ECO:0000256" key="7">
    <source>
        <dbReference type="ARBA" id="ARBA00051712"/>
    </source>
</evidence>
<keyword evidence="6 8" id="KW-0413">Isomerase</keyword>
<feature type="active site" description="Proton donor" evidence="8">
    <location>
        <position position="75"/>
    </location>
</feature>
<dbReference type="InterPro" id="IPR018510">
    <property type="entry name" value="DAP_epimerase_AS"/>
</dbReference>
<evidence type="ECO:0000256" key="3">
    <source>
        <dbReference type="ARBA" id="ARBA00013080"/>
    </source>
</evidence>
<comment type="caution">
    <text evidence="8">Lacks conserved residue(s) required for the propagation of feature annotation.</text>
</comment>
<feature type="binding site" evidence="8">
    <location>
        <position position="66"/>
    </location>
    <ligand>
        <name>substrate</name>
    </ligand>
</feature>
<dbReference type="AlphaFoldDB" id="G7V850"/>
<comment type="catalytic activity">
    <reaction evidence="7 8">
        <text>(2S,6S)-2,6-diaminopimelate = meso-2,6-diaminopimelate</text>
        <dbReference type="Rhea" id="RHEA:15393"/>
        <dbReference type="ChEBI" id="CHEBI:57609"/>
        <dbReference type="ChEBI" id="CHEBI:57791"/>
        <dbReference type="EC" id="5.1.1.7"/>
    </reaction>
</comment>
<proteinExistence type="inferred from homology"/>
<evidence type="ECO:0000256" key="1">
    <source>
        <dbReference type="ARBA" id="ARBA00005196"/>
    </source>
</evidence>
<keyword evidence="4 8" id="KW-0028">Amino-acid biosynthesis</keyword>
<evidence type="ECO:0000256" key="8">
    <source>
        <dbReference type="HAMAP-Rule" id="MF_00197"/>
    </source>
</evidence>
<evidence type="ECO:0000256" key="4">
    <source>
        <dbReference type="ARBA" id="ARBA00022605"/>
    </source>
</evidence>
<keyword evidence="5 8" id="KW-0457">Lysine biosynthesis</keyword>
<gene>
    <name evidence="8" type="primary">dapF</name>
    <name evidence="10" type="ordered locus">Tlie_1659</name>
</gene>
<evidence type="ECO:0000313" key="10">
    <source>
        <dbReference type="EMBL" id="AER67381.1"/>
    </source>
</evidence>
<feature type="binding site" evidence="8">
    <location>
        <begin position="202"/>
        <end position="203"/>
    </location>
    <ligand>
        <name>substrate</name>
    </ligand>
</feature>
<reference evidence="11" key="1">
    <citation type="submission" date="2011-10" db="EMBL/GenBank/DDBJ databases">
        <title>The complete genome of chromosome of Thermovirga lienii DSM 17291.</title>
        <authorList>
            <consortium name="US DOE Joint Genome Institute (JGI-PGF)"/>
            <person name="Lucas S."/>
            <person name="Copeland A."/>
            <person name="Lapidus A."/>
            <person name="Glavina del Rio T."/>
            <person name="Dalin E."/>
            <person name="Tice H."/>
            <person name="Bruce D."/>
            <person name="Goodwin L."/>
            <person name="Pitluck S."/>
            <person name="Peters L."/>
            <person name="Mikhailova N."/>
            <person name="Saunders E."/>
            <person name="Kyrpides N."/>
            <person name="Mavromatis K."/>
            <person name="Ivanova N."/>
            <person name="Last F.I."/>
            <person name="Brettin T."/>
            <person name="Detter J.C."/>
            <person name="Han C."/>
            <person name="Larimer F."/>
            <person name="Land M."/>
            <person name="Hauser L."/>
            <person name="Markowitz V."/>
            <person name="Cheng J.-F."/>
            <person name="Hugenholtz P."/>
            <person name="Woyke T."/>
            <person name="Wu D."/>
            <person name="Spring S."/>
            <person name="Schroeder M."/>
            <person name="Brambilla E.-M."/>
            <person name="Klenk H.-P."/>
            <person name="Eisen J.A."/>
        </authorList>
    </citation>
    <scope>NUCLEOTIDE SEQUENCE [LARGE SCALE GENOMIC DNA]</scope>
    <source>
        <strain evidence="11">ATCC BAA-1197 / DSM 17291 / Cas60314</strain>
    </source>
</reference>
<dbReference type="PROSITE" id="PS01326">
    <property type="entry name" value="DAP_EPIMERASE"/>
    <property type="match status" value="1"/>
</dbReference>
<feature type="binding site" evidence="8">
    <location>
        <position position="185"/>
    </location>
    <ligand>
        <name>substrate</name>
    </ligand>
</feature>
<dbReference type="PANTHER" id="PTHR31689">
    <property type="entry name" value="DIAMINOPIMELATE EPIMERASE, CHLOROPLASTIC"/>
    <property type="match status" value="1"/>
</dbReference>
<feature type="site" description="Could be important to modulate the pK values of the two catalytic cysteine residues" evidence="8">
    <location>
        <position position="150"/>
    </location>
</feature>
<protein>
    <recommendedName>
        <fullName evidence="3 8">Diaminopimelate epimerase</fullName>
        <shortName evidence="8">DAP epimerase</shortName>
        <ecNumber evidence="3 8">5.1.1.7</ecNumber>
    </recommendedName>
    <alternativeName>
        <fullName evidence="8">PLP-independent amino acid racemase</fullName>
    </alternativeName>
</protein>
<feature type="binding site" evidence="8">
    <location>
        <position position="13"/>
    </location>
    <ligand>
        <name>substrate</name>
    </ligand>
</feature>
<comment type="subunit">
    <text evidence="8">Homodimer.</text>
</comment>
<feature type="active site" description="Proton acceptor" evidence="8">
    <location>
        <position position="212"/>
    </location>
</feature>
<name>G7V850_THELD</name>
<keyword evidence="8" id="KW-0963">Cytoplasm</keyword>
<feature type="site" description="Could be important to modulate the pK values of the two catalytic cysteine residues" evidence="8">
    <location>
        <position position="202"/>
    </location>
</feature>
<dbReference type="Gene3D" id="3.10.310.10">
    <property type="entry name" value="Diaminopimelate Epimerase, Chain A, domain 1"/>
    <property type="match status" value="2"/>
</dbReference>
<dbReference type="PANTHER" id="PTHR31689:SF0">
    <property type="entry name" value="DIAMINOPIMELATE EPIMERASE"/>
    <property type="match status" value="1"/>
</dbReference>